<name>A0A2T1M3V5_9CHRO</name>
<dbReference type="AlphaFoldDB" id="A0A2T1M3V5"/>
<keyword evidence="14" id="KW-1185">Reference proteome</keyword>
<evidence type="ECO:0000313" key="14">
    <source>
        <dbReference type="Proteomes" id="UP000239001"/>
    </source>
</evidence>
<feature type="transmembrane region" description="Helical" evidence="11">
    <location>
        <begin position="20"/>
        <end position="39"/>
    </location>
</feature>
<dbReference type="RefSeq" id="WP_106455139.1">
    <property type="nucleotide sequence ID" value="NZ_PXOH01000001.1"/>
</dbReference>
<dbReference type="PRINTS" id="PR00169">
    <property type="entry name" value="KCHANNEL"/>
</dbReference>
<keyword evidence="10" id="KW-0407">Ion channel</keyword>
<evidence type="ECO:0000313" key="13">
    <source>
        <dbReference type="EMBL" id="PSF39519.1"/>
    </source>
</evidence>
<proteinExistence type="predicted"/>
<sequence length="261" mass="29978">MSIREKIAFYLEDITTPIGLILNLCILGLILLSLLIYVAQTYSLPETTQIISNRLEFIILIIFVFEYIVRLWCAENKIKFILKPLAIMDLLAILPVFIGIFDISFFRVFRSFRILRIIRFFGFGISVFQIQKADQIVIARILLILASIIFVYAGLIYQVEHPVNPDIFRNFFDAFYFCVVTMTTVGFGDVIPLTDQGRLVTVLMILTGILLIPWQIGDLTRQLLKTTQKVKTECLNCGLLIHDFDANFCKCCGKKLEIETK</sequence>
<evidence type="ECO:0000256" key="4">
    <source>
        <dbReference type="ARBA" id="ARBA00022692"/>
    </source>
</evidence>
<accession>A0A2T1M3V5</accession>
<evidence type="ECO:0000256" key="3">
    <source>
        <dbReference type="ARBA" id="ARBA00022538"/>
    </source>
</evidence>
<gene>
    <name evidence="13" type="ORF">C7H19_01645</name>
</gene>
<organism evidence="13 14">
    <name type="scientific">Aphanothece hegewaldii CCALA 016</name>
    <dbReference type="NCBI Taxonomy" id="2107694"/>
    <lineage>
        <taxon>Bacteria</taxon>
        <taxon>Bacillati</taxon>
        <taxon>Cyanobacteriota</taxon>
        <taxon>Cyanophyceae</taxon>
        <taxon>Oscillatoriophycideae</taxon>
        <taxon>Chroococcales</taxon>
        <taxon>Aphanothecaceae</taxon>
        <taxon>Aphanothece</taxon>
    </lineage>
</organism>
<evidence type="ECO:0000256" key="11">
    <source>
        <dbReference type="SAM" id="Phobius"/>
    </source>
</evidence>
<comment type="caution">
    <text evidence="13">The sequence shown here is derived from an EMBL/GenBank/DDBJ whole genome shotgun (WGS) entry which is preliminary data.</text>
</comment>
<dbReference type="Gene3D" id="1.10.287.70">
    <property type="match status" value="1"/>
</dbReference>
<feature type="transmembrane region" description="Helical" evidence="11">
    <location>
        <begin position="137"/>
        <end position="159"/>
    </location>
</feature>
<evidence type="ECO:0000256" key="9">
    <source>
        <dbReference type="ARBA" id="ARBA00023136"/>
    </source>
</evidence>
<keyword evidence="2" id="KW-0813">Transport</keyword>
<dbReference type="Pfam" id="PF00520">
    <property type="entry name" value="Ion_trans"/>
    <property type="match status" value="1"/>
</dbReference>
<feature type="domain" description="Ion transport" evidence="12">
    <location>
        <begin position="21"/>
        <end position="212"/>
    </location>
</feature>
<keyword evidence="3" id="KW-0633">Potassium transport</keyword>
<evidence type="ECO:0000256" key="1">
    <source>
        <dbReference type="ARBA" id="ARBA00004141"/>
    </source>
</evidence>
<feature type="transmembrane region" description="Helical" evidence="11">
    <location>
        <begin position="85"/>
        <end position="106"/>
    </location>
</feature>
<dbReference type="EMBL" id="PXOH01000001">
    <property type="protein sequence ID" value="PSF39519.1"/>
    <property type="molecule type" value="Genomic_DNA"/>
</dbReference>
<dbReference type="InterPro" id="IPR027359">
    <property type="entry name" value="Volt_channel_dom_sf"/>
</dbReference>
<feature type="transmembrane region" description="Helical" evidence="11">
    <location>
        <begin position="171"/>
        <end position="192"/>
    </location>
</feature>
<dbReference type="GO" id="GO:0005267">
    <property type="term" value="F:potassium channel activity"/>
    <property type="evidence" value="ECO:0007669"/>
    <property type="project" value="UniProtKB-KW"/>
</dbReference>
<keyword evidence="4 11" id="KW-0812">Transmembrane</keyword>
<reference evidence="13 14" key="1">
    <citation type="submission" date="2018-03" db="EMBL/GenBank/DDBJ databases">
        <title>The ancient ancestry and fast evolution of plastids.</title>
        <authorList>
            <person name="Moore K.R."/>
            <person name="Magnabosco C."/>
            <person name="Momper L."/>
            <person name="Gold D.A."/>
            <person name="Bosak T."/>
            <person name="Fournier G.P."/>
        </authorList>
    </citation>
    <scope>NUCLEOTIDE SEQUENCE [LARGE SCALE GENOMIC DNA]</scope>
    <source>
        <strain evidence="13 14">CCALA 016</strain>
    </source>
</reference>
<dbReference type="GO" id="GO:0016020">
    <property type="term" value="C:membrane"/>
    <property type="evidence" value="ECO:0007669"/>
    <property type="project" value="UniProtKB-SubCell"/>
</dbReference>
<keyword evidence="5" id="KW-0631">Potassium channel</keyword>
<evidence type="ECO:0000256" key="10">
    <source>
        <dbReference type="ARBA" id="ARBA00023303"/>
    </source>
</evidence>
<protein>
    <submittedName>
        <fullName evidence="13">Ion transporter</fullName>
    </submittedName>
</protein>
<keyword evidence="7 11" id="KW-1133">Transmembrane helix</keyword>
<dbReference type="PANTHER" id="PTHR10027:SF10">
    <property type="entry name" value="SLOWPOKE 2, ISOFORM D"/>
    <property type="match status" value="1"/>
</dbReference>
<keyword evidence="8" id="KW-0406">Ion transport</keyword>
<dbReference type="OrthoDB" id="9810759at2"/>
<feature type="transmembrane region" description="Helical" evidence="11">
    <location>
        <begin position="51"/>
        <end position="73"/>
    </location>
</feature>
<feature type="transmembrane region" description="Helical" evidence="11">
    <location>
        <begin position="199"/>
        <end position="216"/>
    </location>
</feature>
<dbReference type="InterPro" id="IPR005821">
    <property type="entry name" value="Ion_trans_dom"/>
</dbReference>
<evidence type="ECO:0000256" key="5">
    <source>
        <dbReference type="ARBA" id="ARBA00022826"/>
    </source>
</evidence>
<keyword evidence="6" id="KW-0630">Potassium</keyword>
<dbReference type="Gene3D" id="1.20.120.350">
    <property type="entry name" value="Voltage-gated potassium channels. Chain C"/>
    <property type="match status" value="1"/>
</dbReference>
<evidence type="ECO:0000256" key="8">
    <source>
        <dbReference type="ARBA" id="ARBA00023065"/>
    </source>
</evidence>
<dbReference type="Proteomes" id="UP000239001">
    <property type="component" value="Unassembled WGS sequence"/>
</dbReference>
<comment type="subcellular location">
    <subcellularLocation>
        <location evidence="1">Membrane</location>
        <topology evidence="1">Multi-pass membrane protein</topology>
    </subcellularLocation>
</comment>
<dbReference type="PANTHER" id="PTHR10027">
    <property type="entry name" value="CALCIUM-ACTIVATED POTASSIUM CHANNEL ALPHA CHAIN"/>
    <property type="match status" value="1"/>
</dbReference>
<evidence type="ECO:0000256" key="2">
    <source>
        <dbReference type="ARBA" id="ARBA00022448"/>
    </source>
</evidence>
<evidence type="ECO:0000259" key="12">
    <source>
        <dbReference type="Pfam" id="PF00520"/>
    </source>
</evidence>
<evidence type="ECO:0000256" key="6">
    <source>
        <dbReference type="ARBA" id="ARBA00022958"/>
    </source>
</evidence>
<evidence type="ECO:0000256" key="7">
    <source>
        <dbReference type="ARBA" id="ARBA00022989"/>
    </source>
</evidence>
<dbReference type="InterPro" id="IPR047871">
    <property type="entry name" value="K_chnl_Slo-like"/>
</dbReference>
<dbReference type="SUPFAM" id="SSF81324">
    <property type="entry name" value="Voltage-gated potassium channels"/>
    <property type="match status" value="1"/>
</dbReference>
<keyword evidence="9 11" id="KW-0472">Membrane</keyword>
<reference evidence="13 14" key="2">
    <citation type="submission" date="2018-03" db="EMBL/GenBank/DDBJ databases">
        <authorList>
            <person name="Keele B.F."/>
        </authorList>
    </citation>
    <scope>NUCLEOTIDE SEQUENCE [LARGE SCALE GENOMIC DNA]</scope>
    <source>
        <strain evidence="13 14">CCALA 016</strain>
    </source>
</reference>